<protein>
    <submittedName>
        <fullName evidence="5">Carbon-nitrogen hydrolase family protein</fullName>
    </submittedName>
</protein>
<name>A0A6N7EVL3_9GAMM</name>
<reference evidence="5 6" key="1">
    <citation type="submission" date="2019-10" db="EMBL/GenBank/DDBJ databases">
        <title>Cardiobacteriales fam. a chemoheterotrophic member of the order Cardiobacteriales, and proposal of Cardiobacteriales fam. nov.</title>
        <authorList>
            <person name="Wang C."/>
        </authorList>
    </citation>
    <scope>NUCLEOTIDE SEQUENCE [LARGE SCALE GENOMIC DNA]</scope>
    <source>
        <strain evidence="5 6">ML27</strain>
    </source>
</reference>
<dbReference type="PROSITE" id="PS01227">
    <property type="entry name" value="UPF0012"/>
    <property type="match status" value="1"/>
</dbReference>
<dbReference type="InParanoid" id="A0A6N7EVL3"/>
<dbReference type="Pfam" id="PF00795">
    <property type="entry name" value="CN_hydrolase"/>
    <property type="match status" value="1"/>
</dbReference>
<proteinExistence type="inferred from homology"/>
<feature type="region of interest" description="Disordered" evidence="3">
    <location>
        <begin position="153"/>
        <end position="176"/>
    </location>
</feature>
<dbReference type="CDD" id="cd07572">
    <property type="entry name" value="nit"/>
    <property type="match status" value="1"/>
</dbReference>
<accession>A0A6N7EVL3</accession>
<dbReference type="Gene3D" id="3.60.110.10">
    <property type="entry name" value="Carbon-nitrogen hydrolase"/>
    <property type="match status" value="1"/>
</dbReference>
<dbReference type="GO" id="GO:0016811">
    <property type="term" value="F:hydrolase activity, acting on carbon-nitrogen (but not peptide) bonds, in linear amides"/>
    <property type="evidence" value="ECO:0007669"/>
    <property type="project" value="InterPro"/>
</dbReference>
<dbReference type="EMBL" id="WHNW01000007">
    <property type="protein sequence ID" value="MPV86522.1"/>
    <property type="molecule type" value="Genomic_DNA"/>
</dbReference>
<dbReference type="InterPro" id="IPR045254">
    <property type="entry name" value="Nit1/2_C-N_Hydrolase"/>
</dbReference>
<sequence length="316" mass="34658">MNKSIPPQNIKQNKQQAPIAAVIQLNTQDDVAENIKRIAYWVKRAKEQGAALAVLPENCIYMPKVQGQAKLIAEALGAGHVQSELAGIAKENKLWLIVGAFPTWDAAAGSVKDSTKGSPKDSHKAFQTSLVYNESGKLVAHYHKRHLFDVTLPSGGSDSSQHNSHNNHSSQPKAESYRESDAFLRGQYNQYVDTPIGRIGLTICYDLRFPEQYRALTEQGCALFSIPAAFTHATGAAHWEVLMRARAIENQCYVLASAQTGTHPSGRQTWGHSMIINPWGEVLAVLADGEGVICATIDLPALTRLRAQFPVLTHRQ</sequence>
<dbReference type="PROSITE" id="PS50263">
    <property type="entry name" value="CN_HYDROLASE"/>
    <property type="match status" value="1"/>
</dbReference>
<gene>
    <name evidence="5" type="ORF">GCU85_07230</name>
</gene>
<dbReference type="InterPro" id="IPR001110">
    <property type="entry name" value="UPF0012_CS"/>
</dbReference>
<evidence type="ECO:0000256" key="2">
    <source>
        <dbReference type="ARBA" id="ARBA00022801"/>
    </source>
</evidence>
<comment type="similarity">
    <text evidence="1">Belongs to the carbon-nitrogen hydrolase superfamily. NIT1/NIT2 family.</text>
</comment>
<comment type="caution">
    <text evidence="5">The sequence shown here is derived from an EMBL/GenBank/DDBJ whole genome shotgun (WGS) entry which is preliminary data.</text>
</comment>
<dbReference type="InterPro" id="IPR003010">
    <property type="entry name" value="C-N_Hydrolase"/>
</dbReference>
<dbReference type="FunCoup" id="A0A6N7EVL3">
    <property type="interactions" value="360"/>
</dbReference>
<dbReference type="PANTHER" id="PTHR23088:SF27">
    <property type="entry name" value="DEAMINATED GLUTATHIONE AMIDASE"/>
    <property type="match status" value="1"/>
</dbReference>
<feature type="domain" description="CN hydrolase" evidence="4">
    <location>
        <begin position="18"/>
        <end position="299"/>
    </location>
</feature>
<evidence type="ECO:0000256" key="1">
    <source>
        <dbReference type="ARBA" id="ARBA00010613"/>
    </source>
</evidence>
<dbReference type="PANTHER" id="PTHR23088">
    <property type="entry name" value="NITRILASE-RELATED"/>
    <property type="match status" value="1"/>
</dbReference>
<dbReference type="Proteomes" id="UP000471298">
    <property type="component" value="Unassembled WGS sequence"/>
</dbReference>
<dbReference type="AlphaFoldDB" id="A0A6N7EVL3"/>
<dbReference type="SUPFAM" id="SSF56317">
    <property type="entry name" value="Carbon-nitrogen hydrolase"/>
    <property type="match status" value="1"/>
</dbReference>
<evidence type="ECO:0000313" key="6">
    <source>
        <dbReference type="Proteomes" id="UP000471298"/>
    </source>
</evidence>
<feature type="compositionally biased region" description="Low complexity" evidence="3">
    <location>
        <begin position="154"/>
        <end position="171"/>
    </location>
</feature>
<evidence type="ECO:0000256" key="3">
    <source>
        <dbReference type="SAM" id="MobiDB-lite"/>
    </source>
</evidence>
<evidence type="ECO:0000259" key="4">
    <source>
        <dbReference type="PROSITE" id="PS50263"/>
    </source>
</evidence>
<dbReference type="InterPro" id="IPR036526">
    <property type="entry name" value="C-N_Hydrolase_sf"/>
</dbReference>
<evidence type="ECO:0000313" key="5">
    <source>
        <dbReference type="EMBL" id="MPV86522.1"/>
    </source>
</evidence>
<organism evidence="5 6">
    <name type="scientific">Ostreibacterium oceani</name>
    <dbReference type="NCBI Taxonomy" id="2654998"/>
    <lineage>
        <taxon>Bacteria</taxon>
        <taxon>Pseudomonadati</taxon>
        <taxon>Pseudomonadota</taxon>
        <taxon>Gammaproteobacteria</taxon>
        <taxon>Cardiobacteriales</taxon>
        <taxon>Ostreibacteriaceae</taxon>
        <taxon>Ostreibacterium</taxon>
    </lineage>
</organism>
<keyword evidence="2 5" id="KW-0378">Hydrolase</keyword>
<dbReference type="RefSeq" id="WP_152810510.1">
    <property type="nucleotide sequence ID" value="NZ_WHNW01000007.1"/>
</dbReference>
<keyword evidence="6" id="KW-1185">Reference proteome</keyword>